<proteinExistence type="inferred from homology"/>
<dbReference type="EMBL" id="JAHWXS010000016">
    <property type="protein sequence ID" value="MFK5734970.1"/>
    <property type="molecule type" value="Genomic_DNA"/>
</dbReference>
<evidence type="ECO:0000313" key="3">
    <source>
        <dbReference type="Proteomes" id="UP001621534"/>
    </source>
</evidence>
<sequence>MEVARYPSTLRNYTDEFRAQAVALAESVGRTEAARQLEMPVKTLDNWEGAMHRGRPLSSPDRNQSSAFVLTFDTTICHAHILTMIGKNGTKRSLTDVILLV</sequence>
<comment type="caution">
    <text evidence="2">The sequence shown here is derived from an EMBL/GenBank/DDBJ whole genome shotgun (WGS) entry which is preliminary data.</text>
</comment>
<dbReference type="Proteomes" id="UP001621534">
    <property type="component" value="Unassembled WGS sequence"/>
</dbReference>
<keyword evidence="3" id="KW-1185">Reference proteome</keyword>
<reference evidence="2 3" key="1">
    <citation type="journal article" date="2012" name="Plant Soil">
        <title>Screening of plant growth-promoting traits in arsenic-resistant bacteria isolated from the rhizosphere of soybean plants from Argentinean agricultural soil.</title>
        <authorList>
            <person name="Wevar Oller A.L."/>
            <person name="Talano M.A."/>
            <person name="Agostini E."/>
        </authorList>
    </citation>
    <scope>NUCLEOTIDE SEQUENCE [LARGE SCALE GENOMIC DNA]</scope>
    <source>
        <strain evidence="2 3">AW4</strain>
    </source>
</reference>
<gene>
    <name evidence="2" type="ORF">KW869_15655</name>
</gene>
<comment type="similarity">
    <text evidence="1">Belongs to the transposase 8 family.</text>
</comment>
<organism evidence="2 3">
    <name type="scientific">Pseudomonas urmiensis</name>
    <dbReference type="NCBI Taxonomy" id="2745493"/>
    <lineage>
        <taxon>Bacteria</taxon>
        <taxon>Pseudomonadati</taxon>
        <taxon>Pseudomonadota</taxon>
        <taxon>Gammaproteobacteria</taxon>
        <taxon>Pseudomonadales</taxon>
        <taxon>Pseudomonadaceae</taxon>
        <taxon>Pseudomonas</taxon>
    </lineage>
</organism>
<name>A0ABW8NYP7_9PSED</name>
<protein>
    <submittedName>
        <fullName evidence="2">Transposase</fullName>
    </submittedName>
</protein>
<evidence type="ECO:0000313" key="2">
    <source>
        <dbReference type="EMBL" id="MFK5734970.1"/>
    </source>
</evidence>
<dbReference type="SUPFAM" id="SSF46689">
    <property type="entry name" value="Homeodomain-like"/>
    <property type="match status" value="1"/>
</dbReference>
<dbReference type="InterPro" id="IPR009057">
    <property type="entry name" value="Homeodomain-like_sf"/>
</dbReference>
<dbReference type="InterPro" id="IPR002514">
    <property type="entry name" value="Transposase_8"/>
</dbReference>
<evidence type="ECO:0000256" key="1">
    <source>
        <dbReference type="ARBA" id="ARBA00009964"/>
    </source>
</evidence>
<accession>A0ABW8NYP7</accession>
<dbReference type="Pfam" id="PF01527">
    <property type="entry name" value="HTH_Tnp_1"/>
    <property type="match status" value="1"/>
</dbReference>